<dbReference type="AlphaFoldDB" id="A0A182JAK1"/>
<keyword evidence="2" id="KW-0812">Transmembrane</keyword>
<feature type="domain" description="Cytochrome b5 heme-binding" evidence="3">
    <location>
        <begin position="61"/>
        <end position="157"/>
    </location>
</feature>
<dbReference type="InterPro" id="IPR050577">
    <property type="entry name" value="MAPR/NEUFC/NENF-like"/>
</dbReference>
<dbReference type="OrthoDB" id="10257697at2759"/>
<dbReference type="Proteomes" id="UP000075880">
    <property type="component" value="Unassembled WGS sequence"/>
</dbReference>
<proteinExistence type="inferred from homology"/>
<accession>A0A182JAK1</accession>
<dbReference type="VEuPathDB" id="VectorBase:AATE014477"/>
<evidence type="ECO:0000313" key="4">
    <source>
        <dbReference type="EnsemblMetazoa" id="AATE014477-PA.1"/>
    </source>
</evidence>
<dbReference type="EMBL" id="AXCP01008195">
    <property type="status" value="NOT_ANNOTATED_CDS"/>
    <property type="molecule type" value="Genomic_DNA"/>
</dbReference>
<dbReference type="GO" id="GO:0012505">
    <property type="term" value="C:endomembrane system"/>
    <property type="evidence" value="ECO:0007669"/>
    <property type="project" value="TreeGrafter"/>
</dbReference>
<dbReference type="PANTHER" id="PTHR10281:SF4">
    <property type="entry name" value="NEUFERRICIN"/>
    <property type="match status" value="1"/>
</dbReference>
<name>A0A182JAK1_ANOAO</name>
<dbReference type="SMART" id="SM01117">
    <property type="entry name" value="Cyt-b5"/>
    <property type="match status" value="1"/>
</dbReference>
<evidence type="ECO:0000313" key="5">
    <source>
        <dbReference type="Proteomes" id="UP000075880"/>
    </source>
</evidence>
<dbReference type="InterPro" id="IPR001199">
    <property type="entry name" value="Cyt_B5-like_heme/steroid-bd"/>
</dbReference>
<keyword evidence="2" id="KW-1133">Transmembrane helix</keyword>
<dbReference type="EnsemblMetazoa" id="ENSAATROPT013973">
    <property type="protein sequence ID" value="ENSAATROPP012730"/>
    <property type="gene ID" value="ENSAATROPG011335"/>
</dbReference>
<protein>
    <recommendedName>
        <fullName evidence="3">Cytochrome b5 heme-binding domain-containing protein</fullName>
    </recommendedName>
</protein>
<reference evidence="4" key="2">
    <citation type="submission" date="2022-08" db="UniProtKB">
        <authorList>
            <consortium name="EnsemblMetazoa"/>
        </authorList>
    </citation>
    <scope>IDENTIFICATION</scope>
    <source>
        <strain evidence="4">EBRO</strain>
    </source>
</reference>
<dbReference type="EnsemblMetazoa" id="AATE014477-RA">
    <property type="protein sequence ID" value="AATE014477-PA.1"/>
    <property type="gene ID" value="AATE014477"/>
</dbReference>
<dbReference type="InterPro" id="IPR036400">
    <property type="entry name" value="Cyt_B5-like_heme/steroid_sf"/>
</dbReference>
<sequence length="276" mass="31874">MPPRTEIILMNSSSSFIYLRHLLVVTLGIVLFYLVASRQKQLVQYFQNANEPFLSSEEQIFSESQLLKFNGRDSESLYLVILGNVFDVTKGVKHYGEGQTYHMFIGHDATRSFVTGEFDHFSEELSDVSSLTEADLQQLLTWKQFYDKTYPYRGKVVGRYFDQHGQETAYYQHILARAAKGKEFKKDNPQYPSCNVEWKKETGTRVWCTNRSGDGQERQWIGLPRKVITGWTEADGDEPRNIQFCACVPENVFDKQYVRFPGCEESAISCVIPHEI</sequence>
<dbReference type="SUPFAM" id="SSF55856">
    <property type="entry name" value="Cytochrome b5-like heme/steroid binding domain"/>
    <property type="match status" value="1"/>
</dbReference>
<keyword evidence="2" id="KW-0472">Membrane</keyword>
<reference evidence="5" key="1">
    <citation type="submission" date="2021-09" db="EMBL/GenBank/DDBJ databases">
        <authorList>
            <consortium name="Infravec"/>
            <person name="Campbell I L."/>
            <person name="Maslen G."/>
            <person name="Yates A."/>
        </authorList>
    </citation>
    <scope>NUCLEOTIDE SEQUENCE [LARGE SCALE GENOMIC DNA]</scope>
    <source>
        <strain evidence="5">Infravec2 EBRE</strain>
    </source>
</reference>
<dbReference type="PANTHER" id="PTHR10281">
    <property type="entry name" value="MEMBRANE-ASSOCIATED PROGESTERONE RECEPTOR COMPONENT-RELATED"/>
    <property type="match status" value="1"/>
</dbReference>
<keyword evidence="5" id="KW-1185">Reference proteome</keyword>
<dbReference type="Gene3D" id="3.10.120.10">
    <property type="entry name" value="Cytochrome b5-like heme/steroid binding domain"/>
    <property type="match status" value="1"/>
</dbReference>
<evidence type="ECO:0000256" key="1">
    <source>
        <dbReference type="ARBA" id="ARBA00038357"/>
    </source>
</evidence>
<dbReference type="GO" id="GO:0016020">
    <property type="term" value="C:membrane"/>
    <property type="evidence" value="ECO:0007669"/>
    <property type="project" value="TreeGrafter"/>
</dbReference>
<dbReference type="Pfam" id="PF00173">
    <property type="entry name" value="Cyt-b5"/>
    <property type="match status" value="1"/>
</dbReference>
<evidence type="ECO:0000259" key="3">
    <source>
        <dbReference type="SMART" id="SM01117"/>
    </source>
</evidence>
<organism evidence="4">
    <name type="scientific">Anopheles atroparvus</name>
    <name type="common">European mosquito</name>
    <dbReference type="NCBI Taxonomy" id="41427"/>
    <lineage>
        <taxon>Eukaryota</taxon>
        <taxon>Metazoa</taxon>
        <taxon>Ecdysozoa</taxon>
        <taxon>Arthropoda</taxon>
        <taxon>Hexapoda</taxon>
        <taxon>Insecta</taxon>
        <taxon>Pterygota</taxon>
        <taxon>Neoptera</taxon>
        <taxon>Endopterygota</taxon>
        <taxon>Diptera</taxon>
        <taxon>Nematocera</taxon>
        <taxon>Culicoidea</taxon>
        <taxon>Culicidae</taxon>
        <taxon>Anophelinae</taxon>
        <taxon>Anopheles</taxon>
    </lineage>
</organism>
<evidence type="ECO:0000256" key="2">
    <source>
        <dbReference type="SAM" id="Phobius"/>
    </source>
</evidence>
<comment type="similarity">
    <text evidence="1">Belongs to the cytochrome b5 family. MAPR subfamily.</text>
</comment>
<feature type="transmembrane region" description="Helical" evidence="2">
    <location>
        <begin position="16"/>
        <end position="36"/>
    </location>
</feature>